<proteinExistence type="predicted"/>
<name>E0RTZ8_WINT6</name>
<dbReference type="Gene3D" id="2.130.10.10">
    <property type="entry name" value="YVTN repeat-like/Quinoprotein amine dehydrogenase"/>
    <property type="match status" value="1"/>
</dbReference>
<dbReference type="RefSeq" id="WP_013312895.1">
    <property type="nucleotide sequence ID" value="NC_014484.1"/>
</dbReference>
<dbReference type="Proteomes" id="UP000001296">
    <property type="component" value="Chromosome"/>
</dbReference>
<accession>E0RTZ8</accession>
<protein>
    <submittedName>
        <fullName evidence="2">Putative exported protein</fullName>
    </submittedName>
</protein>
<evidence type="ECO:0000313" key="2">
    <source>
        <dbReference type="EMBL" id="ADN01054.1"/>
    </source>
</evidence>
<dbReference type="Pfam" id="PF13200">
    <property type="entry name" value="DUF4015"/>
    <property type="match status" value="1"/>
</dbReference>
<dbReference type="EMBL" id="CP001698">
    <property type="protein sequence ID" value="ADN01054.1"/>
    <property type="molecule type" value="Genomic_DNA"/>
</dbReference>
<dbReference type="SUPFAM" id="SSF51445">
    <property type="entry name" value="(Trans)glycosidases"/>
    <property type="match status" value="1"/>
</dbReference>
<dbReference type="KEGG" id="sta:STHERM_c00780"/>
<evidence type="ECO:0000313" key="3">
    <source>
        <dbReference type="Proteomes" id="UP000001296"/>
    </source>
</evidence>
<dbReference type="SUPFAM" id="SSF110296">
    <property type="entry name" value="Oligoxyloglucan reducing end-specific cellobiohydrolase"/>
    <property type="match status" value="1"/>
</dbReference>
<gene>
    <name evidence="2" type="ordered locus">STHERM_c00780</name>
</gene>
<dbReference type="eggNOG" id="COG1306">
    <property type="taxonomic scope" value="Bacteria"/>
</dbReference>
<reference key="1">
    <citation type="submission" date="2009-08" db="EMBL/GenBank/DDBJ databases">
        <title>The genome sequence of Spirochaeta thermophila DSM6192.</title>
        <authorList>
            <person name="Angelov A."/>
            <person name="Mientus M."/>
            <person name="Wittenberg S."/>
            <person name="Lehmann R."/>
            <person name="Liesegang H."/>
            <person name="Daniel R."/>
            <person name="Liebl W."/>
        </authorList>
    </citation>
    <scope>NUCLEOTIDE SEQUENCE</scope>
    <source>
        <strain>DSM 6192</strain>
    </source>
</reference>
<dbReference type="InterPro" id="IPR025275">
    <property type="entry name" value="DUF4015"/>
</dbReference>
<dbReference type="AlphaFoldDB" id="E0RTZ8"/>
<dbReference type="HOGENOM" id="CLU_457758_0_0_12"/>
<dbReference type="InterPro" id="IPR015943">
    <property type="entry name" value="WD40/YVTN_repeat-like_dom_sf"/>
</dbReference>
<dbReference type="Gene3D" id="3.20.20.80">
    <property type="entry name" value="Glycosidases"/>
    <property type="match status" value="1"/>
</dbReference>
<reference evidence="2 3" key="2">
    <citation type="journal article" date="2010" name="J. Bacteriol.">
        <title>Genome sequence of the polysaccharide-degrading, thermophilic anaerobe Spirochaeta thermophila DSM 6192.</title>
        <authorList>
            <person name="Angelov A."/>
            <person name="Liebl S."/>
            <person name="Ballschmiter M."/>
            <person name="Bomeke M."/>
            <person name="Lehmann R."/>
            <person name="Liesegang H."/>
            <person name="Daniel R."/>
            <person name="Liebl W."/>
        </authorList>
    </citation>
    <scope>NUCLEOTIDE SEQUENCE [LARGE SCALE GENOMIC DNA]</scope>
    <source>
        <strain evidence="3">ATCC 49972 / DSM 6192 / RI 19.B1</strain>
    </source>
</reference>
<feature type="domain" description="DUF4015" evidence="1">
    <location>
        <begin position="244"/>
        <end position="566"/>
    </location>
</feature>
<organism evidence="2 3">
    <name type="scientific">Winmispira thermophila (strain ATCC 49972 / DSM 6192 / RI 19.B1)</name>
    <name type="common">Spirochaeta thermophila</name>
    <dbReference type="NCBI Taxonomy" id="665571"/>
    <lineage>
        <taxon>Bacteria</taxon>
        <taxon>Pseudomonadati</taxon>
        <taxon>Spirochaetota</taxon>
        <taxon>Spirochaetia</taxon>
        <taxon>Winmispirales</taxon>
        <taxon>Winmispiraceae</taxon>
        <taxon>Winmispira</taxon>
    </lineage>
</organism>
<dbReference type="InterPro" id="IPR017853">
    <property type="entry name" value="GH"/>
</dbReference>
<dbReference type="PaxDb" id="665571-STHERM_c00780"/>
<evidence type="ECO:0000259" key="1">
    <source>
        <dbReference type="Pfam" id="PF13200"/>
    </source>
</evidence>
<sequence length="587" mass="66354">MRRFVSALCFILVVFPAFPQEVPRYRLTPTTLFTSLDGGAAWQEHPLPAHLYPLTTLTWDRTDPHTLILATQHELLVTRDAGLTWKTLDLRGPLNASTHIRALALTGSSTLLAGTSFDGLFRSRDGGVTWEEVPLPEELPFYLGGGFHEEVAGIAPLEDGIAILLGFGKGAYLLPPGSPSPRPIPNPVLIERRFPEWGLDLQKILRQGEVLILPDQTLITPVVRTAGKDPQRTRRREKASGKHAIYLRAPLATPEHLPRYIELLEAHGFNAVVIDFKDENGSLRYESSLPLARAMGAVRPLFDARTLIETLHAHGIYVIARLPVFKDKALALYDGGTYAFLDRKTGKPWGVFRTYTDEETGETRTEQVEFWVDPYNEEVRAYNAAIAEEVASLGVDEIQFDYIRFPSDGDTSTLTSRYKRPDETPTDALIAFLSDVRDRVSVPISLDVFGFNATSRTSYLGQDITRLWPYIDVLCPMYYPSHYSKAFLPHLPYLERARWIYRESTLRAREMTEGQILIRPYVQTFLIGGERSFEEETYYTYFKRQIQGVIEAQADGFTCWNASGNYYMIPPDFTLRPPEPTSAARLD</sequence>